<reference evidence="2" key="1">
    <citation type="submission" date="2020-11" db="EMBL/GenBank/DDBJ databases">
        <authorList>
            <person name="Tran Van P."/>
        </authorList>
    </citation>
    <scope>NUCLEOTIDE SEQUENCE</scope>
</reference>
<accession>A0A7R9KKR3</accession>
<dbReference type="Proteomes" id="UP000759131">
    <property type="component" value="Unassembled WGS sequence"/>
</dbReference>
<feature type="chain" id="PRO_5036403390" evidence="1">
    <location>
        <begin position="19"/>
        <end position="270"/>
    </location>
</feature>
<evidence type="ECO:0000313" key="2">
    <source>
        <dbReference type="EMBL" id="CAD7624971.1"/>
    </source>
</evidence>
<dbReference type="EMBL" id="OC857290">
    <property type="protein sequence ID" value="CAD7624971.1"/>
    <property type="molecule type" value="Genomic_DNA"/>
</dbReference>
<protein>
    <submittedName>
        <fullName evidence="2">Uncharacterized protein</fullName>
    </submittedName>
</protein>
<dbReference type="AlphaFoldDB" id="A0A7R9KKR3"/>
<keyword evidence="1" id="KW-0732">Signal</keyword>
<keyword evidence="3" id="KW-1185">Reference proteome</keyword>
<proteinExistence type="predicted"/>
<gene>
    <name evidence="2" type="ORF">OSB1V03_LOCUS5409</name>
</gene>
<sequence>MNCSLLLVLCLTIHLAYGASVEKRNVLDLLNPFKHFQKSVVNAVQSGDKPSVNFHLYLVHNVRLTRLNSVKYQNLGCLANHAESLWGFTPFVNTTITLSKHAKCVSSANNQLTGLSLDLIRRGYLNCTLPIVMSVWGKTNIVEVNLGTITSGRCAGDFLYCLNHWCQLPDHVLTKSAPIELTCNGYHYRQTPFSYTADFNGQKEVMGLADSNQIMSFVNANIVEVNLGTITSGRCAGDFLYVQTMYTNDIPLACVDYSLCRDAHRVYSQS</sequence>
<name>A0A7R9KKR3_9ACAR</name>
<evidence type="ECO:0000313" key="3">
    <source>
        <dbReference type="Proteomes" id="UP000759131"/>
    </source>
</evidence>
<evidence type="ECO:0000256" key="1">
    <source>
        <dbReference type="SAM" id="SignalP"/>
    </source>
</evidence>
<organism evidence="2">
    <name type="scientific">Medioppia subpectinata</name>
    <dbReference type="NCBI Taxonomy" id="1979941"/>
    <lineage>
        <taxon>Eukaryota</taxon>
        <taxon>Metazoa</taxon>
        <taxon>Ecdysozoa</taxon>
        <taxon>Arthropoda</taxon>
        <taxon>Chelicerata</taxon>
        <taxon>Arachnida</taxon>
        <taxon>Acari</taxon>
        <taxon>Acariformes</taxon>
        <taxon>Sarcoptiformes</taxon>
        <taxon>Oribatida</taxon>
        <taxon>Brachypylina</taxon>
        <taxon>Oppioidea</taxon>
        <taxon>Oppiidae</taxon>
        <taxon>Medioppia</taxon>
    </lineage>
</organism>
<dbReference type="EMBL" id="CAJPIZ010002715">
    <property type="protein sequence ID" value="CAG2105401.1"/>
    <property type="molecule type" value="Genomic_DNA"/>
</dbReference>
<feature type="signal peptide" evidence="1">
    <location>
        <begin position="1"/>
        <end position="18"/>
    </location>
</feature>